<feature type="transmembrane region" description="Helical" evidence="4">
    <location>
        <begin position="370"/>
        <end position="390"/>
    </location>
</feature>
<evidence type="ECO:0000256" key="4">
    <source>
        <dbReference type="SAM" id="Phobius"/>
    </source>
</evidence>
<dbReference type="Gene3D" id="1.20.1250.20">
    <property type="entry name" value="MFS general substrate transporter like domains"/>
    <property type="match status" value="1"/>
</dbReference>
<reference evidence="7" key="1">
    <citation type="journal article" date="2020" name="MBio">
        <title>Horizontal gene transfer to a defensive symbiont with a reduced genome amongst a multipartite beetle microbiome.</title>
        <authorList>
            <person name="Waterworth S.C."/>
            <person name="Florez L.V."/>
            <person name="Rees E.R."/>
            <person name="Hertweck C."/>
            <person name="Kaltenpoth M."/>
            <person name="Kwan J.C."/>
        </authorList>
    </citation>
    <scope>NUCLEOTIDE SEQUENCE [LARGE SCALE GENOMIC DNA]</scope>
</reference>
<evidence type="ECO:0000256" key="1">
    <source>
        <dbReference type="ARBA" id="ARBA00022692"/>
    </source>
</evidence>
<dbReference type="Proteomes" id="UP000487117">
    <property type="component" value="Unassembled WGS sequence"/>
</dbReference>
<dbReference type="InterPro" id="IPR036259">
    <property type="entry name" value="MFS_trans_sf"/>
</dbReference>
<feature type="transmembrane region" description="Helical" evidence="4">
    <location>
        <begin position="214"/>
        <end position="234"/>
    </location>
</feature>
<evidence type="ECO:0000313" key="7">
    <source>
        <dbReference type="Proteomes" id="UP000487117"/>
    </source>
</evidence>
<dbReference type="GO" id="GO:0022857">
    <property type="term" value="F:transmembrane transporter activity"/>
    <property type="evidence" value="ECO:0007669"/>
    <property type="project" value="InterPro"/>
</dbReference>
<organism evidence="6 7">
    <name type="scientific">Stenotrophomonas maltophilia</name>
    <name type="common">Pseudomonas maltophilia</name>
    <name type="synonym">Xanthomonas maltophilia</name>
    <dbReference type="NCBI Taxonomy" id="40324"/>
    <lineage>
        <taxon>Bacteria</taxon>
        <taxon>Pseudomonadati</taxon>
        <taxon>Pseudomonadota</taxon>
        <taxon>Gammaproteobacteria</taxon>
        <taxon>Lysobacterales</taxon>
        <taxon>Lysobacteraceae</taxon>
        <taxon>Stenotrophomonas</taxon>
        <taxon>Stenotrophomonas maltophilia group</taxon>
    </lineage>
</organism>
<gene>
    <name evidence="6" type="primary">nimT</name>
    <name evidence="6" type="ORF">GAK31_00400</name>
</gene>
<dbReference type="PROSITE" id="PS51257">
    <property type="entry name" value="PROKAR_LIPOPROTEIN"/>
    <property type="match status" value="1"/>
</dbReference>
<keyword evidence="3 4" id="KW-0472">Membrane</keyword>
<dbReference type="EMBL" id="WNDS01000001">
    <property type="protein sequence ID" value="KAF1017141.1"/>
    <property type="molecule type" value="Genomic_DNA"/>
</dbReference>
<keyword evidence="2 4" id="KW-1133">Transmembrane helix</keyword>
<sequence length="401" mass="41033">MNLASRRPSGELTLLVGILLIAACLRAPFTGIPPVLGRIAADFHLSTALAGAITTLPLLAFALLSPVSALLAQRFGQARTLLHGLLAIAAGIALRSAGAEWALFAGTALLGVGIAVGNVLLPSLIKRSFPNSIASLTGAYALTMGVAATAGSALMVPMADAWGWQVTLASFLVLPLAAIAVWLPQLRGERAAAAASGPAVATTPQAAPRIWRSALAWQVTLFLGLNSVMSYIAIGWLPAMLMEAGRSQAQAGSLHGVLQLAIAVPGLVIGPLLRRMHDQRLAASGSAACMAAAFLDLAVLPQFALAWCILLGIGSGTGFILGLSFVGLRTRTPQQAVALSGMAQCVGYLLAASGPVLMGGLHDALAGWQVPLLVCTALALLEALMGWLAGRNHSIGAEHRG</sequence>
<feature type="transmembrane region" description="Helical" evidence="4">
    <location>
        <begin position="254"/>
        <end position="273"/>
    </location>
</feature>
<dbReference type="SUPFAM" id="SSF103473">
    <property type="entry name" value="MFS general substrate transporter"/>
    <property type="match status" value="1"/>
</dbReference>
<comment type="caution">
    <text evidence="6">The sequence shown here is derived from an EMBL/GenBank/DDBJ whole genome shotgun (WGS) entry which is preliminary data.</text>
</comment>
<dbReference type="InterPro" id="IPR011701">
    <property type="entry name" value="MFS"/>
</dbReference>
<feature type="transmembrane region" description="Helical" evidence="4">
    <location>
        <begin position="280"/>
        <end position="298"/>
    </location>
</feature>
<accession>A0A7V8JN95</accession>
<dbReference type="AlphaFoldDB" id="A0A7V8JN95"/>
<proteinExistence type="predicted"/>
<evidence type="ECO:0000259" key="5">
    <source>
        <dbReference type="PROSITE" id="PS50850"/>
    </source>
</evidence>
<dbReference type="InterPro" id="IPR020846">
    <property type="entry name" value="MFS_dom"/>
</dbReference>
<evidence type="ECO:0000313" key="6">
    <source>
        <dbReference type="EMBL" id="KAF1017141.1"/>
    </source>
</evidence>
<feature type="domain" description="Major facilitator superfamily (MFS) profile" evidence="5">
    <location>
        <begin position="12"/>
        <end position="394"/>
    </location>
</feature>
<feature type="transmembrane region" description="Helical" evidence="4">
    <location>
        <begin position="47"/>
        <end position="71"/>
    </location>
</feature>
<dbReference type="PANTHER" id="PTHR23523">
    <property type="match status" value="1"/>
</dbReference>
<feature type="transmembrane region" description="Helical" evidence="4">
    <location>
        <begin position="78"/>
        <end position="95"/>
    </location>
</feature>
<feature type="transmembrane region" description="Helical" evidence="4">
    <location>
        <begin position="304"/>
        <end position="325"/>
    </location>
</feature>
<name>A0A7V8JN95_STEMA</name>
<dbReference type="PANTHER" id="PTHR23523:SF2">
    <property type="entry name" value="2-NITROIMIDAZOLE TRANSPORTER"/>
    <property type="match status" value="1"/>
</dbReference>
<feature type="transmembrane region" description="Helical" evidence="4">
    <location>
        <begin position="337"/>
        <end position="358"/>
    </location>
</feature>
<feature type="transmembrane region" description="Helical" evidence="4">
    <location>
        <begin position="101"/>
        <end position="121"/>
    </location>
</feature>
<dbReference type="PROSITE" id="PS50850">
    <property type="entry name" value="MFS"/>
    <property type="match status" value="1"/>
</dbReference>
<feature type="transmembrane region" description="Helical" evidence="4">
    <location>
        <begin position="133"/>
        <end position="156"/>
    </location>
</feature>
<dbReference type="InterPro" id="IPR052524">
    <property type="entry name" value="MFS_Cyanate_Porter"/>
</dbReference>
<evidence type="ECO:0000256" key="2">
    <source>
        <dbReference type="ARBA" id="ARBA00022989"/>
    </source>
</evidence>
<dbReference type="Pfam" id="PF07690">
    <property type="entry name" value="MFS_1"/>
    <property type="match status" value="1"/>
</dbReference>
<evidence type="ECO:0000256" key="3">
    <source>
        <dbReference type="ARBA" id="ARBA00023136"/>
    </source>
</evidence>
<protein>
    <submittedName>
        <fullName evidence="6">2-nitroimidazole transporter</fullName>
    </submittedName>
</protein>
<keyword evidence="1 4" id="KW-0812">Transmembrane</keyword>
<feature type="transmembrane region" description="Helical" evidence="4">
    <location>
        <begin position="162"/>
        <end position="183"/>
    </location>
</feature>